<name>A0AAP5H4V2_PAEAM</name>
<dbReference type="RefSeq" id="WP_235540899.1">
    <property type="nucleotide sequence ID" value="NZ_JAVDTR010000009.1"/>
</dbReference>
<dbReference type="Proteomes" id="UP001254832">
    <property type="component" value="Unassembled WGS sequence"/>
</dbReference>
<organism evidence="2 3">
    <name type="scientific">Paenibacillus amylolyticus</name>
    <dbReference type="NCBI Taxonomy" id="1451"/>
    <lineage>
        <taxon>Bacteria</taxon>
        <taxon>Bacillati</taxon>
        <taxon>Bacillota</taxon>
        <taxon>Bacilli</taxon>
        <taxon>Bacillales</taxon>
        <taxon>Paenibacillaceae</taxon>
        <taxon>Paenibacillus</taxon>
    </lineage>
</organism>
<gene>
    <name evidence="2" type="ORF">J2W91_003477</name>
</gene>
<accession>A0AAP5H4V2</accession>
<dbReference type="EMBL" id="JAVDTR010000009">
    <property type="protein sequence ID" value="MDR6724991.1"/>
    <property type="molecule type" value="Genomic_DNA"/>
</dbReference>
<feature type="region of interest" description="Disordered" evidence="1">
    <location>
        <begin position="50"/>
        <end position="86"/>
    </location>
</feature>
<dbReference type="AlphaFoldDB" id="A0AAP5H4V2"/>
<evidence type="ECO:0000313" key="3">
    <source>
        <dbReference type="Proteomes" id="UP001254832"/>
    </source>
</evidence>
<evidence type="ECO:0000313" key="2">
    <source>
        <dbReference type="EMBL" id="MDR6724991.1"/>
    </source>
</evidence>
<proteinExistence type="predicted"/>
<feature type="compositionally biased region" description="Basic residues" evidence="1">
    <location>
        <begin position="50"/>
        <end position="62"/>
    </location>
</feature>
<reference evidence="2" key="1">
    <citation type="submission" date="2023-07" db="EMBL/GenBank/DDBJ databases">
        <title>Sorghum-associated microbial communities from plants grown in Nebraska, USA.</title>
        <authorList>
            <person name="Schachtman D."/>
        </authorList>
    </citation>
    <scope>NUCLEOTIDE SEQUENCE</scope>
    <source>
        <strain evidence="2">BE80</strain>
    </source>
</reference>
<comment type="caution">
    <text evidence="2">The sequence shown here is derived from an EMBL/GenBank/DDBJ whole genome shotgun (WGS) entry which is preliminary data.</text>
</comment>
<protein>
    <submittedName>
        <fullName evidence="2">Uncharacterized protein</fullName>
    </submittedName>
</protein>
<evidence type="ECO:0000256" key="1">
    <source>
        <dbReference type="SAM" id="MobiDB-lite"/>
    </source>
</evidence>
<sequence>MLKKKKARLRTKRALLARGARLRRIRKLRALKGKRIVHKRTLKGRSAWLKKKKRVVRRHRSVKQAAQPFVPATPTDPNPDNAYSQGYTEAYNEGFNAGFAKGFEDGHQLAYKAQ</sequence>